<dbReference type="SMART" id="SM00257">
    <property type="entry name" value="LysM"/>
    <property type="match status" value="1"/>
</dbReference>
<name>A0ABV9GJ47_9BACL</name>
<dbReference type="Pfam" id="PF01476">
    <property type="entry name" value="LysM"/>
    <property type="match status" value="1"/>
</dbReference>
<feature type="domain" description="LysM" evidence="2">
    <location>
        <begin position="371"/>
        <end position="414"/>
    </location>
</feature>
<gene>
    <name evidence="3" type="primary">spoVID</name>
    <name evidence="3" type="ORF">ACFO4N_05375</name>
</gene>
<dbReference type="NCBIfam" id="TIGR02907">
    <property type="entry name" value="spore_VI_D"/>
    <property type="match status" value="1"/>
</dbReference>
<dbReference type="EMBL" id="JBHSFW010000001">
    <property type="protein sequence ID" value="MFC4618158.1"/>
    <property type="molecule type" value="Genomic_DNA"/>
</dbReference>
<dbReference type="PROSITE" id="PS51782">
    <property type="entry name" value="LYSM"/>
    <property type="match status" value="1"/>
</dbReference>
<dbReference type="InterPro" id="IPR048862">
    <property type="entry name" value="SPOCS_spoVID_N"/>
</dbReference>
<feature type="compositionally biased region" description="Basic and acidic residues" evidence="1">
    <location>
        <begin position="223"/>
        <end position="238"/>
    </location>
</feature>
<dbReference type="InterPro" id="IPR014256">
    <property type="entry name" value="Spore_VI_D"/>
</dbReference>
<feature type="region of interest" description="Disordered" evidence="1">
    <location>
        <begin position="287"/>
        <end position="350"/>
    </location>
</feature>
<sequence length="420" mass="47931">MHFSINESVWLTEGEEAEEILSMALEPDITIEENLDYVSIKGALRLTGEYKPLEQENEDNESVEADGRFPFRTIDEITETDVGTALMEHRFPVDITIPTGRIADIDDIYVTVESFDYQLPERGCIQLEADISISGLVDESQAKEPSVQETEPDAFEPGETAAYEAYRTPDTQGAEADAPQVDMKERQDDDEQEEDWREPVEWEDEREPDHDVEAFSESEAVPEVDRADNEEEVVGRIEIEDEEEAEPALFRNGPVFDEEQEAAQKITSGDSEVGRYEKKKLGKFKTVGPIGGKKKKEKPEEKEEAEHPFYQEETETIPVVNEYEEEEMIEEKKAEKKKGKAHKSQSKRQDENALYLTKMLTNEGDPFTQVRMCIVQNGESLESISERYKVPITSILRRNRLDSDMLEEGQVLYIPVSNKG</sequence>
<feature type="region of interest" description="Disordered" evidence="1">
    <location>
        <begin position="167"/>
        <end position="270"/>
    </location>
</feature>
<accession>A0ABV9GJ47</accession>
<reference evidence="4" key="1">
    <citation type="journal article" date="2019" name="Int. J. Syst. Evol. Microbiol.">
        <title>The Global Catalogue of Microorganisms (GCM) 10K type strain sequencing project: providing services to taxonomists for standard genome sequencing and annotation.</title>
        <authorList>
            <consortium name="The Broad Institute Genomics Platform"/>
            <consortium name="The Broad Institute Genome Sequencing Center for Infectious Disease"/>
            <person name="Wu L."/>
            <person name="Ma J."/>
        </authorList>
    </citation>
    <scope>NUCLEOTIDE SEQUENCE [LARGE SCALE GENOMIC DNA]</scope>
    <source>
        <strain evidence="4">CGMCC 1.16306</strain>
    </source>
</reference>
<evidence type="ECO:0000256" key="1">
    <source>
        <dbReference type="SAM" id="MobiDB-lite"/>
    </source>
</evidence>
<dbReference type="SUPFAM" id="SSF54106">
    <property type="entry name" value="LysM domain"/>
    <property type="match status" value="1"/>
</dbReference>
<evidence type="ECO:0000259" key="2">
    <source>
        <dbReference type="PROSITE" id="PS51782"/>
    </source>
</evidence>
<feature type="compositionally biased region" description="Basic and acidic residues" evidence="1">
    <location>
        <begin position="297"/>
        <end position="310"/>
    </location>
</feature>
<dbReference type="InterPro" id="IPR036779">
    <property type="entry name" value="LysM_dom_sf"/>
</dbReference>
<keyword evidence="4" id="KW-1185">Reference proteome</keyword>
<dbReference type="Gene3D" id="3.10.350.10">
    <property type="entry name" value="LysM domain"/>
    <property type="match status" value="1"/>
</dbReference>
<dbReference type="InterPro" id="IPR018392">
    <property type="entry name" value="LysM"/>
</dbReference>
<evidence type="ECO:0000313" key="4">
    <source>
        <dbReference type="Proteomes" id="UP001596022"/>
    </source>
</evidence>
<comment type="caution">
    <text evidence="3">The sequence shown here is derived from an EMBL/GenBank/DDBJ whole genome shotgun (WGS) entry which is preliminary data.</text>
</comment>
<dbReference type="Proteomes" id="UP001596022">
    <property type="component" value="Unassembled WGS sequence"/>
</dbReference>
<organism evidence="3 4">
    <name type="scientific">Camelliibacillus cellulosilyticus</name>
    <dbReference type="NCBI Taxonomy" id="2174486"/>
    <lineage>
        <taxon>Bacteria</taxon>
        <taxon>Bacillati</taxon>
        <taxon>Bacillota</taxon>
        <taxon>Bacilli</taxon>
        <taxon>Bacillales</taxon>
        <taxon>Sporolactobacillaceae</taxon>
        <taxon>Camelliibacillus</taxon>
    </lineage>
</organism>
<dbReference type="Pfam" id="PF20918">
    <property type="entry name" value="SPOCS_spoVID-N"/>
    <property type="match status" value="1"/>
</dbReference>
<evidence type="ECO:0000313" key="3">
    <source>
        <dbReference type="EMBL" id="MFC4618158.1"/>
    </source>
</evidence>
<feature type="compositionally biased region" description="Basic residues" evidence="1">
    <location>
        <begin position="335"/>
        <end position="346"/>
    </location>
</feature>
<proteinExistence type="predicted"/>
<feature type="compositionally biased region" description="Acidic residues" evidence="1">
    <location>
        <begin position="188"/>
        <end position="206"/>
    </location>
</feature>
<protein>
    <submittedName>
        <fullName evidence="3">Stage VI sporulation protein D</fullName>
    </submittedName>
</protein>